<keyword evidence="2" id="KW-1185">Reference proteome</keyword>
<sequence length="73" mass="7648">MGGEVLSIIPLSCFRAGGGRVSDHLGRAMGLVAQVFDHDTFSADDIMGEAEIDIHPLITSTMAFGDAGILEDV</sequence>
<dbReference type="GO" id="GO:0005543">
    <property type="term" value="F:phospholipid binding"/>
    <property type="evidence" value="ECO:0007669"/>
    <property type="project" value="InterPro"/>
</dbReference>
<organism evidence="1 2">
    <name type="scientific">Helianthus annuus</name>
    <name type="common">Common sunflower</name>
    <dbReference type="NCBI Taxonomy" id="4232"/>
    <lineage>
        <taxon>Eukaryota</taxon>
        <taxon>Viridiplantae</taxon>
        <taxon>Streptophyta</taxon>
        <taxon>Embryophyta</taxon>
        <taxon>Tracheophyta</taxon>
        <taxon>Spermatophyta</taxon>
        <taxon>Magnoliopsida</taxon>
        <taxon>eudicotyledons</taxon>
        <taxon>Gunneridae</taxon>
        <taxon>Pentapetalae</taxon>
        <taxon>asterids</taxon>
        <taxon>campanulids</taxon>
        <taxon>Asterales</taxon>
        <taxon>Asteraceae</taxon>
        <taxon>Asteroideae</taxon>
        <taxon>Heliantheae alliance</taxon>
        <taxon>Heliantheae</taxon>
        <taxon>Helianthus</taxon>
    </lineage>
</organism>
<reference evidence="2" key="1">
    <citation type="journal article" date="2017" name="Nature">
        <title>The sunflower genome provides insights into oil metabolism, flowering and Asterid evolution.</title>
        <authorList>
            <person name="Badouin H."/>
            <person name="Gouzy J."/>
            <person name="Grassa C.J."/>
            <person name="Murat F."/>
            <person name="Staton S.E."/>
            <person name="Cottret L."/>
            <person name="Lelandais-Briere C."/>
            <person name="Owens G.L."/>
            <person name="Carrere S."/>
            <person name="Mayjonade B."/>
            <person name="Legrand L."/>
            <person name="Gill N."/>
            <person name="Kane N.C."/>
            <person name="Bowers J.E."/>
            <person name="Hubner S."/>
            <person name="Bellec A."/>
            <person name="Berard A."/>
            <person name="Berges H."/>
            <person name="Blanchet N."/>
            <person name="Boniface M.C."/>
            <person name="Brunel D."/>
            <person name="Catrice O."/>
            <person name="Chaidir N."/>
            <person name="Claudel C."/>
            <person name="Donnadieu C."/>
            <person name="Faraut T."/>
            <person name="Fievet G."/>
            <person name="Helmstetter N."/>
            <person name="King M."/>
            <person name="Knapp S.J."/>
            <person name="Lai Z."/>
            <person name="Le Paslier M.C."/>
            <person name="Lippi Y."/>
            <person name="Lorenzon L."/>
            <person name="Mandel J.R."/>
            <person name="Marage G."/>
            <person name="Marchand G."/>
            <person name="Marquand E."/>
            <person name="Bret-Mestries E."/>
            <person name="Morien E."/>
            <person name="Nambeesan S."/>
            <person name="Nguyen T."/>
            <person name="Pegot-Espagnet P."/>
            <person name="Pouilly N."/>
            <person name="Raftis F."/>
            <person name="Sallet E."/>
            <person name="Schiex T."/>
            <person name="Thomas J."/>
            <person name="Vandecasteele C."/>
            <person name="Vares D."/>
            <person name="Vear F."/>
            <person name="Vautrin S."/>
            <person name="Crespi M."/>
            <person name="Mangin B."/>
            <person name="Burke J.M."/>
            <person name="Salse J."/>
            <person name="Munos S."/>
            <person name="Vincourt P."/>
            <person name="Rieseberg L.H."/>
            <person name="Langlade N.B."/>
        </authorList>
    </citation>
    <scope>NUCLEOTIDE SEQUENCE [LARGE SCALE GENOMIC DNA]</scope>
    <source>
        <strain evidence="2">cv. SF193</strain>
    </source>
</reference>
<gene>
    <name evidence="1" type="ORF">HannXRQ_Chr09g0248631</name>
</gene>
<dbReference type="Gene3D" id="2.60.40.150">
    <property type="entry name" value="C2 domain"/>
    <property type="match status" value="1"/>
</dbReference>
<dbReference type="PANTHER" id="PTHR46220">
    <property type="entry name" value="ADP-RIBOSYLATION FACTOR GTPASE-ACTIVATING PROTEIN AGD12"/>
    <property type="match status" value="1"/>
</dbReference>
<dbReference type="GO" id="GO:0005096">
    <property type="term" value="F:GTPase activator activity"/>
    <property type="evidence" value="ECO:0007669"/>
    <property type="project" value="InterPro"/>
</dbReference>
<dbReference type="EMBL" id="CM007898">
    <property type="protein sequence ID" value="OTG14370.1"/>
    <property type="molecule type" value="Genomic_DNA"/>
</dbReference>
<evidence type="ECO:0000313" key="1">
    <source>
        <dbReference type="EMBL" id="OTG14370.1"/>
    </source>
</evidence>
<dbReference type="InterPro" id="IPR044518">
    <property type="entry name" value="ARF_GAP_AGD11/12/13"/>
</dbReference>
<dbReference type="AlphaFoldDB" id="A0A251TTA8"/>
<evidence type="ECO:0000313" key="2">
    <source>
        <dbReference type="Proteomes" id="UP000215914"/>
    </source>
</evidence>
<proteinExistence type="predicted"/>
<dbReference type="Proteomes" id="UP000215914">
    <property type="component" value="Chromosome 9"/>
</dbReference>
<dbReference type="PANTHER" id="PTHR46220:SF1">
    <property type="entry name" value="ADP-RIBOSYLATION FACTOR GTPASE-ACTIVATING PROTEIN AGD12"/>
    <property type="match status" value="1"/>
</dbReference>
<protein>
    <submittedName>
        <fullName evidence="1">Putative C2 domain-containing protein</fullName>
    </submittedName>
</protein>
<name>A0A251TTA8_HELAN</name>
<dbReference type="InterPro" id="IPR035892">
    <property type="entry name" value="C2_domain_sf"/>
</dbReference>
<accession>A0A251TTA8</accession>
<dbReference type="InParanoid" id="A0A251TTA8"/>
<dbReference type="SUPFAM" id="SSF49562">
    <property type="entry name" value="C2 domain (Calcium/lipid-binding domain, CaLB)"/>
    <property type="match status" value="1"/>
</dbReference>